<dbReference type="Proteomes" id="UP000492821">
    <property type="component" value="Unassembled WGS sequence"/>
</dbReference>
<evidence type="ECO:0000256" key="1">
    <source>
        <dbReference type="ARBA" id="ARBA00004141"/>
    </source>
</evidence>
<protein>
    <recommendedName>
        <fullName evidence="6">Serpentine receptor class gamma</fullName>
    </recommendedName>
</protein>
<dbReference type="InterPro" id="IPR000609">
    <property type="entry name" value="7TM_GPCR_serpentine_rcpt_Srg"/>
</dbReference>
<evidence type="ECO:0000256" key="5">
    <source>
        <dbReference type="ARBA" id="ARBA00023136"/>
    </source>
</evidence>
<evidence type="ECO:0000256" key="2">
    <source>
        <dbReference type="ARBA" id="ARBA00005692"/>
    </source>
</evidence>
<organism evidence="7 8">
    <name type="scientific">Panagrellus redivivus</name>
    <name type="common">Microworm</name>
    <dbReference type="NCBI Taxonomy" id="6233"/>
    <lineage>
        <taxon>Eukaryota</taxon>
        <taxon>Metazoa</taxon>
        <taxon>Ecdysozoa</taxon>
        <taxon>Nematoda</taxon>
        <taxon>Chromadorea</taxon>
        <taxon>Rhabditida</taxon>
        <taxon>Tylenchina</taxon>
        <taxon>Panagrolaimomorpha</taxon>
        <taxon>Panagrolaimoidea</taxon>
        <taxon>Panagrolaimidae</taxon>
        <taxon>Panagrellus</taxon>
    </lineage>
</organism>
<dbReference type="WBParaSite" id="Pan_g22242.t1">
    <property type="protein sequence ID" value="Pan_g22242.t1"/>
    <property type="gene ID" value="Pan_g22242"/>
</dbReference>
<evidence type="ECO:0000256" key="6">
    <source>
        <dbReference type="RuleBase" id="RU280813"/>
    </source>
</evidence>
<proteinExistence type="inferred from homology"/>
<keyword evidence="5 6" id="KW-0472">Membrane</keyword>
<dbReference type="GO" id="GO:0004888">
    <property type="term" value="F:transmembrane signaling receptor activity"/>
    <property type="evidence" value="ECO:0007669"/>
    <property type="project" value="InterPro"/>
</dbReference>
<evidence type="ECO:0000256" key="4">
    <source>
        <dbReference type="ARBA" id="ARBA00022989"/>
    </source>
</evidence>
<feature type="transmembrane region" description="Helical" evidence="6">
    <location>
        <begin position="39"/>
        <end position="59"/>
    </location>
</feature>
<feature type="transmembrane region" description="Helical" evidence="6">
    <location>
        <begin position="111"/>
        <end position="133"/>
    </location>
</feature>
<feature type="transmembrane region" description="Helical" evidence="6">
    <location>
        <begin position="154"/>
        <end position="174"/>
    </location>
</feature>
<comment type="subcellular location">
    <subcellularLocation>
        <location evidence="1">Membrane</location>
        <topology evidence="1">Multi-pass membrane protein</topology>
    </subcellularLocation>
</comment>
<evidence type="ECO:0000313" key="8">
    <source>
        <dbReference type="WBParaSite" id="Pan_g22242.t1"/>
    </source>
</evidence>
<comment type="similarity">
    <text evidence="2 6">Belongs to the nematode receptor-like protein srg family.</text>
</comment>
<sequence length="356" mass="41131">MESTDASNVADVTTPTAPLTTTVPPLRELARVLVYTQYSIYYVGIAFEFTVVLFFYYSYIKRSDERMRTPYFVLIIFGYSMDFANSIMFVLELLLTSTTTGEGIDLEYVSYVSTVISWFTAALLGPWNVTLIINRTTAIIFWKYHDRIWCKKNMIFLFIGFAIYPFILSGYAIYEDPMCFIDFYADECIDYTNKWQTFDSFFTVGFSIIAMTIGLTTILVGRKMTGHVAATMAKYEKRLFFQAFASAIGFMTNSILSVFAVYYLDQRRRNMSYWAYIILSLLTNLSFICYYYPMMAVMVIVSPPVWQGYLKFYRLHCIIKRILNKNNNPWAVVSSQSGPRIVITGAAAQTRKKTTY</sequence>
<reference evidence="7" key="1">
    <citation type="journal article" date="2013" name="Genetics">
        <title>The draft genome and transcriptome of Panagrellus redivivus are shaped by the harsh demands of a free-living lifestyle.</title>
        <authorList>
            <person name="Srinivasan J."/>
            <person name="Dillman A.R."/>
            <person name="Macchietto M.G."/>
            <person name="Heikkinen L."/>
            <person name="Lakso M."/>
            <person name="Fracchia K.M."/>
            <person name="Antoshechkin I."/>
            <person name="Mortazavi A."/>
            <person name="Wong G."/>
            <person name="Sternberg P.W."/>
        </authorList>
    </citation>
    <scope>NUCLEOTIDE SEQUENCE [LARGE SCALE GENOMIC DNA]</scope>
    <source>
        <strain evidence="7">MT8872</strain>
    </source>
</reference>
<name>A0A7E4VNB9_PANRE</name>
<evidence type="ECO:0000313" key="7">
    <source>
        <dbReference type="Proteomes" id="UP000492821"/>
    </source>
</evidence>
<keyword evidence="7" id="KW-1185">Reference proteome</keyword>
<keyword evidence="3 6" id="KW-0812">Transmembrane</keyword>
<dbReference type="AlphaFoldDB" id="A0A7E4VNB9"/>
<accession>A0A7E4VNB9</accession>
<keyword evidence="4 6" id="KW-1133">Transmembrane helix</keyword>
<dbReference type="GO" id="GO:0007606">
    <property type="term" value="P:sensory perception of chemical stimulus"/>
    <property type="evidence" value="ECO:0007669"/>
    <property type="project" value="UniProtKB-UniRule"/>
</dbReference>
<dbReference type="GO" id="GO:0016020">
    <property type="term" value="C:membrane"/>
    <property type="evidence" value="ECO:0007669"/>
    <property type="project" value="UniProtKB-SubCell"/>
</dbReference>
<feature type="transmembrane region" description="Helical" evidence="6">
    <location>
        <begin position="273"/>
        <end position="292"/>
    </location>
</feature>
<feature type="transmembrane region" description="Helical" evidence="6">
    <location>
        <begin position="240"/>
        <end position="261"/>
    </location>
</feature>
<feature type="transmembrane region" description="Helical" evidence="6">
    <location>
        <begin position="201"/>
        <end position="220"/>
    </location>
</feature>
<reference evidence="8" key="2">
    <citation type="submission" date="2020-10" db="UniProtKB">
        <authorList>
            <consortium name="WormBaseParasite"/>
        </authorList>
    </citation>
    <scope>IDENTIFICATION</scope>
</reference>
<evidence type="ECO:0000256" key="3">
    <source>
        <dbReference type="ARBA" id="ARBA00022692"/>
    </source>
</evidence>
<feature type="transmembrane region" description="Helical" evidence="6">
    <location>
        <begin position="71"/>
        <end position="91"/>
    </location>
</feature>
<dbReference type="Pfam" id="PF02118">
    <property type="entry name" value="Srg"/>
    <property type="match status" value="1"/>
</dbReference>